<protein>
    <submittedName>
        <fullName evidence="2">Uncharacterized protein LOC142169829</fullName>
    </submittedName>
</protein>
<sequence length="360" mass="40625">MAVDDDTSDSTSSPNVNKDTLDSTNPLYMHPSESAGSTLVPVVFDVTGYRSWRRGILRGLSVKNKVGFITGKCKKPDSDHPTFEQWERCDDMVTSWIINSLSKDLADSLQYVVDAKELWQELEDRYDQTNGAKLYQLEREINDLSQGTLDITGYYTKMKKLWEELNTLNTHAQCKYQCTCGAKANMHKAEQDRRLIRFLIGLNEVYIVVRGSILMMNPLPSIAQAFSILIQEEKQREVMPSNHLMMESASMNVSGLANPAFRTNYAQQRNTTGNNSYRGSYPSNRSRLFCDYCKKQGHTKDKCYKLHGFPQDFKFTKGKSTASAASVHGGPEGIVPRGCSEVGARNQSMGIQNLTKEQYN</sequence>
<keyword evidence="1" id="KW-1185">Reference proteome</keyword>
<accession>A0AC58SSC0</accession>
<evidence type="ECO:0000313" key="1">
    <source>
        <dbReference type="Proteomes" id="UP000790787"/>
    </source>
</evidence>
<proteinExistence type="predicted"/>
<name>A0AC58SSC0_TOBAC</name>
<reference evidence="1" key="1">
    <citation type="journal article" date="2014" name="Nat. Commun.">
        <title>The tobacco genome sequence and its comparison with those of tomato and potato.</title>
        <authorList>
            <person name="Sierro N."/>
            <person name="Battey J.N."/>
            <person name="Ouadi S."/>
            <person name="Bakaher N."/>
            <person name="Bovet L."/>
            <person name="Willig A."/>
            <person name="Goepfert S."/>
            <person name="Peitsch M.C."/>
            <person name="Ivanov N.V."/>
        </authorList>
    </citation>
    <scope>NUCLEOTIDE SEQUENCE [LARGE SCALE GENOMIC DNA]</scope>
</reference>
<dbReference type="RefSeq" id="XP_075087851.1">
    <property type="nucleotide sequence ID" value="XM_075231750.1"/>
</dbReference>
<organism evidence="1 2">
    <name type="scientific">Nicotiana tabacum</name>
    <name type="common">Common tobacco</name>
    <dbReference type="NCBI Taxonomy" id="4097"/>
    <lineage>
        <taxon>Eukaryota</taxon>
        <taxon>Viridiplantae</taxon>
        <taxon>Streptophyta</taxon>
        <taxon>Embryophyta</taxon>
        <taxon>Tracheophyta</taxon>
        <taxon>Spermatophyta</taxon>
        <taxon>Magnoliopsida</taxon>
        <taxon>eudicotyledons</taxon>
        <taxon>Gunneridae</taxon>
        <taxon>Pentapetalae</taxon>
        <taxon>asterids</taxon>
        <taxon>lamiids</taxon>
        <taxon>Solanales</taxon>
        <taxon>Solanaceae</taxon>
        <taxon>Nicotianoideae</taxon>
        <taxon>Nicotianeae</taxon>
        <taxon>Nicotiana</taxon>
    </lineage>
</organism>
<gene>
    <name evidence="2" type="primary">LOC142169829</name>
</gene>
<reference evidence="2" key="2">
    <citation type="submission" date="2025-08" db="UniProtKB">
        <authorList>
            <consortium name="RefSeq"/>
        </authorList>
    </citation>
    <scope>IDENTIFICATION</scope>
    <source>
        <tissue evidence="2">Leaf</tissue>
    </source>
</reference>
<dbReference type="Proteomes" id="UP000790787">
    <property type="component" value="Chromosome 15"/>
</dbReference>
<evidence type="ECO:0000313" key="2">
    <source>
        <dbReference type="RefSeq" id="XP_075087851.1"/>
    </source>
</evidence>